<proteinExistence type="predicted"/>
<reference evidence="1 2" key="1">
    <citation type="journal article" date="2024" name="IMA Fungus">
        <title>IMA Genome - F19 : A genome assembly and annotation guide to empower mycologists, including annotated draft genome sequences of Ceratocystis pirilliformis, Diaporthe australafricana, Fusarium ophioides, Paecilomyces lecythidis, and Sporothrix stenoceras.</title>
        <authorList>
            <person name="Aylward J."/>
            <person name="Wilson A.M."/>
            <person name="Visagie C.M."/>
            <person name="Spraker J."/>
            <person name="Barnes I."/>
            <person name="Buitendag C."/>
            <person name="Ceriani C."/>
            <person name="Del Mar Angel L."/>
            <person name="du Plessis D."/>
            <person name="Fuchs T."/>
            <person name="Gasser K."/>
            <person name="Kramer D."/>
            <person name="Li W."/>
            <person name="Munsamy K."/>
            <person name="Piso A."/>
            <person name="Price J.L."/>
            <person name="Sonnekus B."/>
            <person name="Thomas C."/>
            <person name="van der Nest A."/>
            <person name="van Dijk A."/>
            <person name="van Heerden A."/>
            <person name="van Vuuren N."/>
            <person name="Yilmaz N."/>
            <person name="Duong T.A."/>
            <person name="van der Merwe N.A."/>
            <person name="Wingfield M.J."/>
            <person name="Wingfield B.D."/>
        </authorList>
    </citation>
    <scope>NUCLEOTIDE SEQUENCE [LARGE SCALE GENOMIC DNA]</scope>
    <source>
        <strain evidence="1 2">CMW 18300</strain>
    </source>
</reference>
<protein>
    <recommendedName>
        <fullName evidence="3">AMP-binding enzyme C-terminal domain-containing protein</fullName>
    </recommendedName>
</protein>
<keyword evidence="2" id="KW-1185">Reference proteome</keyword>
<dbReference type="Gene3D" id="3.30.300.30">
    <property type="match status" value="1"/>
</dbReference>
<dbReference type="EMBL" id="JAWRVE010000047">
    <property type="protein sequence ID" value="KAL1868129.1"/>
    <property type="molecule type" value="Genomic_DNA"/>
</dbReference>
<accession>A0ABR3WXR6</accession>
<organism evidence="1 2">
    <name type="scientific">Diaporthe australafricana</name>
    <dbReference type="NCBI Taxonomy" id="127596"/>
    <lineage>
        <taxon>Eukaryota</taxon>
        <taxon>Fungi</taxon>
        <taxon>Dikarya</taxon>
        <taxon>Ascomycota</taxon>
        <taxon>Pezizomycotina</taxon>
        <taxon>Sordariomycetes</taxon>
        <taxon>Sordariomycetidae</taxon>
        <taxon>Diaporthales</taxon>
        <taxon>Diaporthaceae</taxon>
        <taxon>Diaporthe</taxon>
    </lineage>
</organism>
<comment type="caution">
    <text evidence="1">The sequence shown here is derived from an EMBL/GenBank/DDBJ whole genome shotgun (WGS) entry which is preliminary data.</text>
</comment>
<evidence type="ECO:0008006" key="3">
    <source>
        <dbReference type="Google" id="ProtNLM"/>
    </source>
</evidence>
<evidence type="ECO:0000313" key="2">
    <source>
        <dbReference type="Proteomes" id="UP001583177"/>
    </source>
</evidence>
<dbReference type="Proteomes" id="UP001583177">
    <property type="component" value="Unassembled WGS sequence"/>
</dbReference>
<gene>
    <name evidence="1" type="ORF">Daus18300_006111</name>
</gene>
<name>A0ABR3WXR6_9PEZI</name>
<dbReference type="InterPro" id="IPR045851">
    <property type="entry name" value="AMP-bd_C_sf"/>
</dbReference>
<evidence type="ECO:0000313" key="1">
    <source>
        <dbReference type="EMBL" id="KAL1868129.1"/>
    </source>
</evidence>
<sequence>MPAVVESCIEKLTGAQNLYKASVVAVSHPEHGYEPFAVLRSLEGFTADQIVRHVKRCLGEEYSLFGVASLTQVGLTEFPVNATHKVIKAEVEMAVRKVIDGK</sequence>